<protein>
    <submittedName>
        <fullName evidence="1">Uncharacterized protein</fullName>
    </submittedName>
</protein>
<name>G9NTB0_HYPAI</name>
<keyword evidence="2" id="KW-1185">Reference proteome</keyword>
<dbReference type="AlphaFoldDB" id="G9NTB0"/>
<evidence type="ECO:0000313" key="1">
    <source>
        <dbReference type="EMBL" id="EHK45957.1"/>
    </source>
</evidence>
<organism evidence="1 2">
    <name type="scientific">Hypocrea atroviridis (strain ATCC 20476 / IMI 206040)</name>
    <name type="common">Trichoderma atroviride</name>
    <dbReference type="NCBI Taxonomy" id="452589"/>
    <lineage>
        <taxon>Eukaryota</taxon>
        <taxon>Fungi</taxon>
        <taxon>Dikarya</taxon>
        <taxon>Ascomycota</taxon>
        <taxon>Pezizomycotina</taxon>
        <taxon>Sordariomycetes</taxon>
        <taxon>Hypocreomycetidae</taxon>
        <taxon>Hypocreales</taxon>
        <taxon>Hypocreaceae</taxon>
        <taxon>Trichoderma</taxon>
    </lineage>
</organism>
<dbReference type="EMBL" id="ABDG02000023">
    <property type="protein sequence ID" value="EHK45957.1"/>
    <property type="molecule type" value="Genomic_DNA"/>
</dbReference>
<reference evidence="1 2" key="1">
    <citation type="journal article" date="2011" name="Genome Biol.">
        <title>Comparative genome sequence analysis underscores mycoparasitism as the ancestral life style of Trichoderma.</title>
        <authorList>
            <person name="Kubicek C.P."/>
            <person name="Herrera-Estrella A."/>
            <person name="Seidl-Seiboth V."/>
            <person name="Martinez D.A."/>
            <person name="Druzhinina I.S."/>
            <person name="Thon M."/>
            <person name="Zeilinger S."/>
            <person name="Casas-Flores S."/>
            <person name="Horwitz B.A."/>
            <person name="Mukherjee P.K."/>
            <person name="Mukherjee M."/>
            <person name="Kredics L."/>
            <person name="Alcaraz L.D."/>
            <person name="Aerts A."/>
            <person name="Antal Z."/>
            <person name="Atanasova L."/>
            <person name="Cervantes-Badillo M.G."/>
            <person name="Challacombe J."/>
            <person name="Chertkov O."/>
            <person name="McCluskey K."/>
            <person name="Coulpier F."/>
            <person name="Deshpande N."/>
            <person name="von Doehren H."/>
            <person name="Ebbole D.J."/>
            <person name="Esquivel-Naranjo E.U."/>
            <person name="Fekete E."/>
            <person name="Flipphi M."/>
            <person name="Glaser F."/>
            <person name="Gomez-Rodriguez E.Y."/>
            <person name="Gruber S."/>
            <person name="Han C."/>
            <person name="Henrissat B."/>
            <person name="Hermosa R."/>
            <person name="Hernandez-Onate M."/>
            <person name="Karaffa L."/>
            <person name="Kosti I."/>
            <person name="Le Crom S."/>
            <person name="Lindquist E."/>
            <person name="Lucas S."/>
            <person name="Luebeck M."/>
            <person name="Luebeck P.S."/>
            <person name="Margeot A."/>
            <person name="Metz B."/>
            <person name="Misra M."/>
            <person name="Nevalainen H."/>
            <person name="Omann M."/>
            <person name="Packer N."/>
            <person name="Perrone G."/>
            <person name="Uresti-Rivera E.E."/>
            <person name="Salamov A."/>
            <person name="Schmoll M."/>
            <person name="Seiboth B."/>
            <person name="Shapiro H."/>
            <person name="Sukno S."/>
            <person name="Tamayo-Ramos J.A."/>
            <person name="Tisch D."/>
            <person name="Wiest A."/>
            <person name="Wilkinson H.H."/>
            <person name="Zhang M."/>
            <person name="Coutinho P.M."/>
            <person name="Kenerley C.M."/>
            <person name="Monte E."/>
            <person name="Baker S.E."/>
            <person name="Grigoriev I.V."/>
        </authorList>
    </citation>
    <scope>NUCLEOTIDE SEQUENCE [LARGE SCALE GENOMIC DNA]</scope>
    <source>
        <strain evidence="2">ATCC 20476 / IMI 206040</strain>
    </source>
</reference>
<sequence>MYIRWSVAVKRRKMLRRMGYLKGFSCPASFFCRSPFASHCPFLEDRTGQTCDSPSRCLLFFLTISVSELWSTRAFCRS</sequence>
<accession>G9NTB0</accession>
<proteinExistence type="predicted"/>
<gene>
    <name evidence="1" type="ORF">TRIATDRAFT_256835</name>
</gene>
<dbReference type="Proteomes" id="UP000005426">
    <property type="component" value="Unassembled WGS sequence"/>
</dbReference>
<comment type="caution">
    <text evidence="1">The sequence shown here is derived from an EMBL/GenBank/DDBJ whole genome shotgun (WGS) entry which is preliminary data.</text>
</comment>
<dbReference type="HOGENOM" id="CLU_2622338_0_0_1"/>
<evidence type="ECO:0000313" key="2">
    <source>
        <dbReference type="Proteomes" id="UP000005426"/>
    </source>
</evidence>